<feature type="chain" id="PRO_5037031930" evidence="1">
    <location>
        <begin position="19"/>
        <end position="192"/>
    </location>
</feature>
<gene>
    <name evidence="2" type="ORF">JR347_14250</name>
</gene>
<proteinExistence type="predicted"/>
<feature type="signal peptide" evidence="1">
    <location>
        <begin position="1"/>
        <end position="18"/>
    </location>
</feature>
<dbReference type="RefSeq" id="WP_205721261.1">
    <property type="nucleotide sequence ID" value="NZ_CP070608.1"/>
</dbReference>
<dbReference type="AlphaFoldDB" id="A0A975A0S0"/>
<protein>
    <submittedName>
        <fullName evidence="2">Uncharacterized protein</fullName>
    </submittedName>
</protein>
<sequence length="192" mass="22837">MKFISIALLLLSPAILLAQQEPDKIEIEERISEDEVPDLVKQRMSMLFDTKAKIKWYQERNESFQNFEAKVVKNKRRYSIEFDTLFNIQDIEVEYDLDELSEETKTGLTNYFDSNYSSYKIRRIQLQLSGDFESLAKYCKEGILDQLRIRYEIEFEGKEEDSFIYYEGLFEKSGSLVKRRHIILNTSDNISY</sequence>
<dbReference type="KEGG" id="fuv:JR347_14250"/>
<evidence type="ECO:0000313" key="2">
    <source>
        <dbReference type="EMBL" id="QSE96747.1"/>
    </source>
</evidence>
<evidence type="ECO:0000313" key="3">
    <source>
        <dbReference type="Proteomes" id="UP000662783"/>
    </source>
</evidence>
<accession>A0A975A0S0</accession>
<dbReference type="SUPFAM" id="SSF160574">
    <property type="entry name" value="BT0923-like"/>
    <property type="match status" value="1"/>
</dbReference>
<dbReference type="Proteomes" id="UP000662783">
    <property type="component" value="Chromosome"/>
</dbReference>
<organism evidence="2 3">
    <name type="scientific">Fulvivirga lutea</name>
    <dbReference type="NCBI Taxonomy" id="2810512"/>
    <lineage>
        <taxon>Bacteria</taxon>
        <taxon>Pseudomonadati</taxon>
        <taxon>Bacteroidota</taxon>
        <taxon>Cytophagia</taxon>
        <taxon>Cytophagales</taxon>
        <taxon>Fulvivirgaceae</taxon>
        <taxon>Fulvivirga</taxon>
    </lineage>
</organism>
<evidence type="ECO:0000256" key="1">
    <source>
        <dbReference type="SAM" id="SignalP"/>
    </source>
</evidence>
<keyword evidence="3" id="KW-1185">Reference proteome</keyword>
<dbReference type="Gene3D" id="3.10.450.360">
    <property type="match status" value="1"/>
</dbReference>
<keyword evidence="1" id="KW-0732">Signal</keyword>
<reference evidence="2" key="1">
    <citation type="submission" date="2021-02" db="EMBL/GenBank/DDBJ databases">
        <title>Fulvivirga sp. S481 isolated from sea water.</title>
        <authorList>
            <person name="Bae S.S."/>
            <person name="Baek K."/>
        </authorList>
    </citation>
    <scope>NUCLEOTIDE SEQUENCE</scope>
    <source>
        <strain evidence="2">S481</strain>
    </source>
</reference>
<dbReference type="EMBL" id="CP070608">
    <property type="protein sequence ID" value="QSE96747.1"/>
    <property type="molecule type" value="Genomic_DNA"/>
</dbReference>
<name>A0A975A0S0_9BACT</name>